<comment type="caution">
    <text evidence="2">The sequence shown here is derived from an EMBL/GenBank/DDBJ whole genome shotgun (WGS) entry which is preliminary data.</text>
</comment>
<dbReference type="OrthoDB" id="5914567at2"/>
<sequence>MHRSGYFKLAMILGPALLSLGAVAWVGEGKTWRTWDWLDIVGEGGAAALTLAWIVCVLASRPGGRVTNLLVIGFAGIFLSLWQDLLDEFFISPRGGMRGWKTYRCLLAWWC</sequence>
<organism evidence="2 3">
    <name type="scientific">Alkalilimnicola ehrlichii</name>
    <dbReference type="NCBI Taxonomy" id="351052"/>
    <lineage>
        <taxon>Bacteria</taxon>
        <taxon>Pseudomonadati</taxon>
        <taxon>Pseudomonadota</taxon>
        <taxon>Gammaproteobacteria</taxon>
        <taxon>Chromatiales</taxon>
        <taxon>Ectothiorhodospiraceae</taxon>
        <taxon>Alkalilimnicola</taxon>
    </lineage>
</organism>
<protein>
    <submittedName>
        <fullName evidence="2">Uncharacterized protein</fullName>
    </submittedName>
</protein>
<evidence type="ECO:0000313" key="2">
    <source>
        <dbReference type="EMBL" id="RFA34641.1"/>
    </source>
</evidence>
<feature type="transmembrane region" description="Helical" evidence="1">
    <location>
        <begin position="66"/>
        <end position="83"/>
    </location>
</feature>
<accession>A0A3E0WR61</accession>
<keyword evidence="1" id="KW-0812">Transmembrane</keyword>
<keyword evidence="3" id="KW-1185">Reference proteome</keyword>
<keyword evidence="1" id="KW-0472">Membrane</keyword>
<dbReference type="RefSeq" id="WP_116302834.1">
    <property type="nucleotide sequence ID" value="NZ_NFZV01000014.1"/>
</dbReference>
<gene>
    <name evidence="2" type="ORF">CAL65_14860</name>
</gene>
<evidence type="ECO:0000313" key="3">
    <source>
        <dbReference type="Proteomes" id="UP000256763"/>
    </source>
</evidence>
<dbReference type="AlphaFoldDB" id="A0A3E0WR61"/>
<feature type="transmembrane region" description="Helical" evidence="1">
    <location>
        <begin position="40"/>
        <end position="59"/>
    </location>
</feature>
<reference evidence="3" key="1">
    <citation type="submission" date="2017-05" db="EMBL/GenBank/DDBJ databases">
        <authorList>
            <person name="Sharma S."/>
            <person name="Sidhu C."/>
            <person name="Pinnaka A.K."/>
        </authorList>
    </citation>
    <scope>NUCLEOTIDE SEQUENCE [LARGE SCALE GENOMIC DNA]</scope>
    <source>
        <strain evidence="3">AK93</strain>
    </source>
</reference>
<keyword evidence="1" id="KW-1133">Transmembrane helix</keyword>
<dbReference type="Proteomes" id="UP000256763">
    <property type="component" value="Unassembled WGS sequence"/>
</dbReference>
<dbReference type="EMBL" id="NFZW01000015">
    <property type="protein sequence ID" value="RFA34641.1"/>
    <property type="molecule type" value="Genomic_DNA"/>
</dbReference>
<proteinExistence type="predicted"/>
<name>A0A3E0WR61_9GAMM</name>
<evidence type="ECO:0000256" key="1">
    <source>
        <dbReference type="SAM" id="Phobius"/>
    </source>
</evidence>